<dbReference type="EMBL" id="CVRI01000036">
    <property type="protein sequence ID" value="CRK93095.1"/>
    <property type="molecule type" value="Genomic_DNA"/>
</dbReference>
<proteinExistence type="predicted"/>
<evidence type="ECO:0000313" key="2">
    <source>
        <dbReference type="Proteomes" id="UP000183832"/>
    </source>
</evidence>
<dbReference type="OrthoDB" id="5977855at2759"/>
<dbReference type="AlphaFoldDB" id="A0A1J1HYC8"/>
<keyword evidence="2" id="KW-1185">Reference proteome</keyword>
<sequence length="93" mass="10833">MGLQCKMLSYSLIAILGINYFHDMKINSDYTECKSEDLDPFGKCEPVDCALKYFGRRNFFNSAYSKCETAVTCHDTEVYDYDINECRYSDNIF</sequence>
<gene>
    <name evidence="1" type="ORF">CLUMA_CG006634</name>
</gene>
<dbReference type="Proteomes" id="UP000183832">
    <property type="component" value="Unassembled WGS sequence"/>
</dbReference>
<reference evidence="1 2" key="1">
    <citation type="submission" date="2015-04" db="EMBL/GenBank/DDBJ databases">
        <authorList>
            <person name="Syromyatnikov M.Y."/>
            <person name="Popov V.N."/>
        </authorList>
    </citation>
    <scope>NUCLEOTIDE SEQUENCE [LARGE SCALE GENOMIC DNA]</scope>
</reference>
<accession>A0A1J1HYC8</accession>
<evidence type="ECO:0000313" key="1">
    <source>
        <dbReference type="EMBL" id="CRK93095.1"/>
    </source>
</evidence>
<name>A0A1J1HYC8_9DIPT</name>
<organism evidence="1 2">
    <name type="scientific">Clunio marinus</name>
    <dbReference type="NCBI Taxonomy" id="568069"/>
    <lineage>
        <taxon>Eukaryota</taxon>
        <taxon>Metazoa</taxon>
        <taxon>Ecdysozoa</taxon>
        <taxon>Arthropoda</taxon>
        <taxon>Hexapoda</taxon>
        <taxon>Insecta</taxon>
        <taxon>Pterygota</taxon>
        <taxon>Neoptera</taxon>
        <taxon>Endopterygota</taxon>
        <taxon>Diptera</taxon>
        <taxon>Nematocera</taxon>
        <taxon>Chironomoidea</taxon>
        <taxon>Chironomidae</taxon>
        <taxon>Clunio</taxon>
    </lineage>
</organism>
<protein>
    <submittedName>
        <fullName evidence="1">CLUMA_CG006634, isoform A</fullName>
    </submittedName>
</protein>